<dbReference type="Proteomes" id="UP000018412">
    <property type="component" value="Unassembled WGS sequence"/>
</dbReference>
<feature type="domain" description="Transposase DDE" evidence="1">
    <location>
        <begin position="118"/>
        <end position="242"/>
    </location>
</feature>
<gene>
    <name evidence="2" type="ORF">NB22_05110</name>
</gene>
<sequence>MRSSKYTKHYTDTFITFKEIMRTVSNIYQNCVPDKIKNRRNTDQLKQRDTVIIACVIWGIINGYTSQRATYRAVCSVLFPNGDFPSRSRFTRLSSNLAYTIKIIRYFFIKKLTKGELVGIIDSFPSPLCKPVRNRQAKLLNQIAKVGYNSTKKSYFYGLKIHMIVTKTGFPITYSITNPGVHDVKVLETLSEEANLPNILGDKGYISHKIHEKLALKGITISVPPRKNMDKSEKLDHSLLGKQRKIRLSKFQLTFWSTTTD</sequence>
<comment type="caution">
    <text evidence="2">The sequence shown here is derived from an EMBL/GenBank/DDBJ whole genome shotgun (WGS) entry which is preliminary data.</text>
</comment>
<dbReference type="EMBL" id="AYHA01000098">
    <property type="protein sequence ID" value="ESS01367.1"/>
    <property type="molecule type" value="Genomic_DNA"/>
</dbReference>
<dbReference type="NCBIfam" id="NF033520">
    <property type="entry name" value="transpos_IS982"/>
    <property type="match status" value="1"/>
</dbReference>
<evidence type="ECO:0000259" key="1">
    <source>
        <dbReference type="Pfam" id="PF13612"/>
    </source>
</evidence>
<reference evidence="3" key="1">
    <citation type="submission" date="2013-10" db="EMBL/GenBank/DDBJ databases">
        <title>Draft genome sequence of Lactobacillus fermentum NB-22.</title>
        <authorList>
            <person name="Chaplin A.V."/>
            <person name="Shkoporov A.N."/>
            <person name="Khokhlova E.V."/>
            <person name="Efimov B.A."/>
            <person name="Kafarskaia L.I."/>
        </authorList>
    </citation>
    <scope>NUCLEOTIDE SEQUENCE [LARGE SCALE GENOMIC DNA]</scope>
    <source>
        <strain evidence="3">NB-22</strain>
    </source>
</reference>
<evidence type="ECO:0000313" key="3">
    <source>
        <dbReference type="Proteomes" id="UP000018412"/>
    </source>
</evidence>
<reference evidence="2 3" key="2">
    <citation type="journal article" date="2015" name="Genome Announc.">
        <title>Draft Genome Sequence of Lactobacillus fermentum NB-22.</title>
        <authorList>
            <person name="Chaplin A.V."/>
            <person name="Shkoporov A.N."/>
            <person name="Efimov B.A."/>
            <person name="Pikina A.P."/>
            <person name="Borisova O.Y."/>
            <person name="Gladko I.A."/>
            <person name="Postnikova E.A."/>
            <person name="Lordkipanidze A.E."/>
            <person name="Kafarskaia L.I."/>
        </authorList>
    </citation>
    <scope>NUCLEOTIDE SEQUENCE [LARGE SCALE GENOMIC DNA]</scope>
    <source>
        <strain evidence="2 3">NB-22</strain>
    </source>
</reference>
<dbReference type="GO" id="GO:0003677">
    <property type="term" value="F:DNA binding"/>
    <property type="evidence" value="ECO:0007669"/>
    <property type="project" value="InterPro"/>
</dbReference>
<dbReference type="InterPro" id="IPR025668">
    <property type="entry name" value="Tnp_DDE_dom"/>
</dbReference>
<evidence type="ECO:0000313" key="2">
    <source>
        <dbReference type="EMBL" id="ESS01367.1"/>
    </source>
</evidence>
<dbReference type="AlphaFoldDB" id="A0A829LXX3"/>
<proteinExistence type="predicted"/>
<dbReference type="GO" id="GO:0006313">
    <property type="term" value="P:DNA transposition"/>
    <property type="evidence" value="ECO:0007669"/>
    <property type="project" value="InterPro"/>
</dbReference>
<dbReference type="Pfam" id="PF13612">
    <property type="entry name" value="DDE_Tnp_1_3"/>
    <property type="match status" value="1"/>
</dbReference>
<protein>
    <submittedName>
        <fullName evidence="2">Transposase</fullName>
    </submittedName>
</protein>
<organism evidence="2 3">
    <name type="scientific">Limosilactobacillus fermentum NB-22</name>
    <dbReference type="NCBI Taxonomy" id="1408443"/>
    <lineage>
        <taxon>Bacteria</taxon>
        <taxon>Bacillati</taxon>
        <taxon>Bacillota</taxon>
        <taxon>Bacilli</taxon>
        <taxon>Lactobacillales</taxon>
        <taxon>Lactobacillaceae</taxon>
        <taxon>Limosilactobacillus</taxon>
    </lineage>
</organism>
<dbReference type="GO" id="GO:0004803">
    <property type="term" value="F:transposase activity"/>
    <property type="evidence" value="ECO:0007669"/>
    <property type="project" value="InterPro"/>
</dbReference>
<accession>A0A829LXX3</accession>
<name>A0A829LXX3_LIMFE</name>